<sequence length="102" mass="11298">MAFMDTTRPLPAGYMMSNLIDQDITHIRRVMPLSLAGDFGGPILPANYWRQRLHRLLETGYVNKGQLCEIDSLLLILDLHELNVASASVVLAKQANGGPQHS</sequence>
<reference evidence="1 2" key="1">
    <citation type="submission" date="2020-10" db="EMBL/GenBank/DDBJ databases">
        <authorList>
            <person name="Peeters C."/>
        </authorList>
    </citation>
    <scope>NUCLEOTIDE SEQUENCE [LARGE SCALE GENOMIC DNA]</scope>
    <source>
        <strain evidence="1 2">LMG 27952</strain>
    </source>
</reference>
<dbReference type="RefSeq" id="WP_201693634.1">
    <property type="nucleotide sequence ID" value="NZ_CAJHCQ010000001.1"/>
</dbReference>
<keyword evidence="2" id="KW-1185">Reference proteome</keyword>
<evidence type="ECO:0000313" key="2">
    <source>
        <dbReference type="Proteomes" id="UP000656319"/>
    </source>
</evidence>
<accession>A0ABM8N8I2</accession>
<dbReference type="Proteomes" id="UP000656319">
    <property type="component" value="Unassembled WGS sequence"/>
</dbReference>
<gene>
    <name evidence="1" type="ORF">LMG27952_00146</name>
</gene>
<evidence type="ECO:0000313" key="1">
    <source>
        <dbReference type="EMBL" id="CAD6508048.1"/>
    </source>
</evidence>
<name>A0ABM8N8I2_9BURK</name>
<organism evidence="1 2">
    <name type="scientific">Paraburkholderia hiiakae</name>
    <dbReference type="NCBI Taxonomy" id="1081782"/>
    <lineage>
        <taxon>Bacteria</taxon>
        <taxon>Pseudomonadati</taxon>
        <taxon>Pseudomonadota</taxon>
        <taxon>Betaproteobacteria</taxon>
        <taxon>Burkholderiales</taxon>
        <taxon>Burkholderiaceae</taxon>
        <taxon>Paraburkholderia</taxon>
    </lineage>
</organism>
<protein>
    <submittedName>
        <fullName evidence="1">Uncharacterized protein</fullName>
    </submittedName>
</protein>
<dbReference type="EMBL" id="CAJHCQ010000001">
    <property type="protein sequence ID" value="CAD6508048.1"/>
    <property type="molecule type" value="Genomic_DNA"/>
</dbReference>
<proteinExistence type="predicted"/>
<comment type="caution">
    <text evidence="1">The sequence shown here is derived from an EMBL/GenBank/DDBJ whole genome shotgun (WGS) entry which is preliminary data.</text>
</comment>